<dbReference type="EMBL" id="CP027669">
    <property type="protein sequence ID" value="AVO40002.1"/>
    <property type="molecule type" value="Genomic_DNA"/>
</dbReference>
<keyword evidence="2" id="KW-1185">Reference proteome</keyword>
<dbReference type="OrthoDB" id="8444705at2"/>
<sequence length="374" mass="42559">MMEHDEEEVNIAIWLPADFLMDDLQLVCGLLTEADFCVPGYIPAPVGLYHRDGFFYEHHVEGIKTVVLPDRNVVSRLAQLAQGKVVRQDEQLRLSAALLAFAQCLDIDVEPSIAFHELAHKQGNEEAWSELAWFRAADNARPQDLLDLALSRQNALAGQYSAHKDVPRHDMGKPIKRWNRNYIIALKMVELEQQAQLRPVDRALRLFDWMRDEFMFGGPAALMASVYFAPNSPPKRRVFKDKNSLDREAAIAGVRNAAWDLTHLSEFVRRVAEEGHEGKTRYLFASFDRHLRSIAKLLIDYGTDRAADDALPQALSQWWGRTDAERIVASLRANLERIQSPAWKAKVFPRPDFIGELIREGEQRVRDASPGKAV</sequence>
<dbReference type="Proteomes" id="UP000239326">
    <property type="component" value="Chromosome"/>
</dbReference>
<dbReference type="AlphaFoldDB" id="A0A2S0MVU5"/>
<reference evidence="1 2" key="1">
    <citation type="submission" date="2018-03" db="EMBL/GenBank/DDBJ databases">
        <title>Genome sequencing of Simplicispira sp.</title>
        <authorList>
            <person name="Kim S.-J."/>
            <person name="Heo J."/>
            <person name="Kwon S.-W."/>
        </authorList>
    </citation>
    <scope>NUCLEOTIDE SEQUENCE [LARGE SCALE GENOMIC DNA]</scope>
    <source>
        <strain evidence="1 2">SC1-8</strain>
    </source>
</reference>
<proteinExistence type="predicted"/>
<name>A0A2S0MVU5_9BURK</name>
<dbReference type="KEGG" id="simp:C6571_00645"/>
<evidence type="ECO:0000313" key="2">
    <source>
        <dbReference type="Proteomes" id="UP000239326"/>
    </source>
</evidence>
<gene>
    <name evidence="1" type="ORF">C6571_00645</name>
</gene>
<evidence type="ECO:0000313" key="1">
    <source>
        <dbReference type="EMBL" id="AVO40002.1"/>
    </source>
</evidence>
<dbReference type="RefSeq" id="WP_106444972.1">
    <property type="nucleotide sequence ID" value="NZ_CP027669.1"/>
</dbReference>
<accession>A0A2S0MVU5</accession>
<organism evidence="1 2">
    <name type="scientific">Simplicispira suum</name>
    <dbReference type="NCBI Taxonomy" id="2109915"/>
    <lineage>
        <taxon>Bacteria</taxon>
        <taxon>Pseudomonadati</taxon>
        <taxon>Pseudomonadota</taxon>
        <taxon>Betaproteobacteria</taxon>
        <taxon>Burkholderiales</taxon>
        <taxon>Comamonadaceae</taxon>
        <taxon>Simplicispira</taxon>
    </lineage>
</organism>
<protein>
    <submittedName>
        <fullName evidence="1">Uncharacterized protein</fullName>
    </submittedName>
</protein>